<organism evidence="2 3">
    <name type="scientific">Exophiala bonariae</name>
    <dbReference type="NCBI Taxonomy" id="1690606"/>
    <lineage>
        <taxon>Eukaryota</taxon>
        <taxon>Fungi</taxon>
        <taxon>Dikarya</taxon>
        <taxon>Ascomycota</taxon>
        <taxon>Pezizomycotina</taxon>
        <taxon>Eurotiomycetes</taxon>
        <taxon>Chaetothyriomycetidae</taxon>
        <taxon>Chaetothyriales</taxon>
        <taxon>Herpotrichiellaceae</taxon>
        <taxon>Exophiala</taxon>
    </lineage>
</organism>
<feature type="region of interest" description="Disordered" evidence="1">
    <location>
        <begin position="110"/>
        <end position="176"/>
    </location>
</feature>
<proteinExistence type="predicted"/>
<comment type="caution">
    <text evidence="2">The sequence shown here is derived from an EMBL/GenBank/DDBJ whole genome shotgun (WGS) entry which is preliminary data.</text>
</comment>
<dbReference type="EMBL" id="JAVRRD010000004">
    <property type="protein sequence ID" value="KAK5060079.1"/>
    <property type="molecule type" value="Genomic_DNA"/>
</dbReference>
<dbReference type="Proteomes" id="UP001358417">
    <property type="component" value="Unassembled WGS sequence"/>
</dbReference>
<sequence length="813" mass="89420">MTDEPTKSLRRGAITLTTASSEPDFTYPSLPLDLSLDSLLAHSQTPHSSFPKMTKSETDTASLAESWASLAETDISHEDDIHSEHTDVGSLLDVHSSEDVHSVIDAEIHDYAPDPDDHSETDDQESDISHSQKSLPFSPWDRSGFDAQQARSDLSTSLSNAQPSEHHPTTPPRYKVRSSFNEHQLRDLSLRIHGTVNADYSDGYTHMGLSSRGLDLNTLDYFKVILLGTSIEQFRPEIQRKLGDVLVSQGGSSQFSSRGSVTRYHLVPNTFGPGAEPDFADLVAIDKQIDFDCYDQVKGSNLPFENDKTNLCLKNRSTSSELVSFFNGRDFVVSQPRWIAPDLAIVCLELDHTGKLDSSSLQMLKFTERHQIPRIVIRMDRGWTGEYGHFEQEGALRQSLHKMSDKPFQNLQFSLNFPVDMAAFLNLESPLLNKHIAYIVSCADEDVRKDSPETTGYLDGIVEGKISKLPGGNITALFSTRHFVPIRLLALTIVATSVVGLLLSVLLPSPSSSLLARSALHNQFAQDISTTLISSSSATLQAAQTPLLGNTPLSLAALAKDDEAWQQQLESASVSRNEVTKDADNHFQVGIASANQLMVKLPKVATSSRKRSVLDVSLKREEISLPIILQELFDGVYSVTLEPRDSYGDIEVRLTMSNPQLTEMLTLSFGEPSFGRYERLKTVLKAVKSRVQNRATSLAKQATAARENIPSHRFLSEVGVAGMTVKAYFRKMWATIPGADLPYDLLKTAGDHLGNGLTAVRSVAALKGSEFSQQMHTRVVVDGLACAQNRAQQVVAKAANRLKGMVLSRQTAS</sequence>
<dbReference type="AlphaFoldDB" id="A0AAV9NKW7"/>
<accession>A0AAV9NKW7</accession>
<feature type="compositionally biased region" description="Polar residues" evidence="1">
    <location>
        <begin position="149"/>
        <end position="163"/>
    </location>
</feature>
<dbReference type="RefSeq" id="XP_064709900.1">
    <property type="nucleotide sequence ID" value="XM_064853501.1"/>
</dbReference>
<dbReference type="GeneID" id="89978121"/>
<name>A0AAV9NKW7_9EURO</name>
<feature type="region of interest" description="Disordered" evidence="1">
    <location>
        <begin position="43"/>
        <end position="63"/>
    </location>
</feature>
<evidence type="ECO:0000256" key="1">
    <source>
        <dbReference type="SAM" id="MobiDB-lite"/>
    </source>
</evidence>
<evidence type="ECO:0000313" key="2">
    <source>
        <dbReference type="EMBL" id="KAK5060079.1"/>
    </source>
</evidence>
<gene>
    <name evidence="2" type="ORF">LTR84_009963</name>
</gene>
<evidence type="ECO:0000313" key="3">
    <source>
        <dbReference type="Proteomes" id="UP001358417"/>
    </source>
</evidence>
<reference evidence="2 3" key="1">
    <citation type="submission" date="2023-08" db="EMBL/GenBank/DDBJ databases">
        <title>Black Yeasts Isolated from many extreme environments.</title>
        <authorList>
            <person name="Coleine C."/>
            <person name="Stajich J.E."/>
            <person name="Selbmann L."/>
        </authorList>
    </citation>
    <scope>NUCLEOTIDE SEQUENCE [LARGE SCALE GENOMIC DNA]</scope>
    <source>
        <strain evidence="2 3">CCFEE 5792</strain>
    </source>
</reference>
<keyword evidence="3" id="KW-1185">Reference proteome</keyword>
<protein>
    <submittedName>
        <fullName evidence="2">Uncharacterized protein</fullName>
    </submittedName>
</protein>